<organism evidence="14 15">
    <name type="scientific">Penstemon davidsonii</name>
    <dbReference type="NCBI Taxonomy" id="160366"/>
    <lineage>
        <taxon>Eukaryota</taxon>
        <taxon>Viridiplantae</taxon>
        <taxon>Streptophyta</taxon>
        <taxon>Embryophyta</taxon>
        <taxon>Tracheophyta</taxon>
        <taxon>Spermatophyta</taxon>
        <taxon>Magnoliopsida</taxon>
        <taxon>eudicotyledons</taxon>
        <taxon>Gunneridae</taxon>
        <taxon>Pentapetalae</taxon>
        <taxon>asterids</taxon>
        <taxon>lamiids</taxon>
        <taxon>Lamiales</taxon>
        <taxon>Plantaginaceae</taxon>
        <taxon>Cheloneae</taxon>
        <taxon>Penstemon</taxon>
    </lineage>
</organism>
<evidence type="ECO:0000259" key="13">
    <source>
        <dbReference type="Pfam" id="PF23598"/>
    </source>
</evidence>
<name>A0ABR0CSX7_9LAMI</name>
<dbReference type="Gene3D" id="1.10.10.10">
    <property type="entry name" value="Winged helix-like DNA-binding domain superfamily/Winged helix DNA-binding domain"/>
    <property type="match status" value="1"/>
</dbReference>
<dbReference type="InterPro" id="IPR044974">
    <property type="entry name" value="Disease_R_plants"/>
</dbReference>
<evidence type="ECO:0000256" key="3">
    <source>
        <dbReference type="ARBA" id="ARBA00008894"/>
    </source>
</evidence>
<keyword evidence="15" id="KW-1185">Reference proteome</keyword>
<accession>A0ABR0CSX7</accession>
<dbReference type="Pfam" id="PF00931">
    <property type="entry name" value="NB-ARC"/>
    <property type="match status" value="1"/>
</dbReference>
<evidence type="ECO:0000256" key="5">
    <source>
        <dbReference type="ARBA" id="ARBA00022614"/>
    </source>
</evidence>
<dbReference type="Gene3D" id="3.40.50.300">
    <property type="entry name" value="P-loop containing nucleotide triphosphate hydrolases"/>
    <property type="match status" value="1"/>
</dbReference>
<proteinExistence type="inferred from homology"/>
<comment type="subcellular location">
    <subcellularLocation>
        <location evidence="2">Cytoplasm</location>
    </subcellularLocation>
</comment>
<keyword evidence="4" id="KW-0963">Cytoplasm</keyword>
<dbReference type="SUPFAM" id="SSF52058">
    <property type="entry name" value="L domain-like"/>
    <property type="match status" value="1"/>
</dbReference>
<feature type="domain" description="Disease resistance protein winged helix" evidence="12">
    <location>
        <begin position="435"/>
        <end position="505"/>
    </location>
</feature>
<dbReference type="SUPFAM" id="SSF52540">
    <property type="entry name" value="P-loop containing nucleoside triphosphate hydrolases"/>
    <property type="match status" value="1"/>
</dbReference>
<dbReference type="PRINTS" id="PR00364">
    <property type="entry name" value="DISEASERSIST"/>
</dbReference>
<evidence type="ECO:0000256" key="4">
    <source>
        <dbReference type="ARBA" id="ARBA00022490"/>
    </source>
</evidence>
<keyword evidence="9" id="KW-0611">Plant defense</keyword>
<dbReference type="Pfam" id="PF23559">
    <property type="entry name" value="WHD_DRP"/>
    <property type="match status" value="1"/>
</dbReference>
<dbReference type="InterPro" id="IPR055414">
    <property type="entry name" value="LRR_R13L4/SHOC2-like"/>
</dbReference>
<evidence type="ECO:0008006" key="16">
    <source>
        <dbReference type="Google" id="ProtNLM"/>
    </source>
</evidence>
<evidence type="ECO:0000259" key="11">
    <source>
        <dbReference type="Pfam" id="PF00931"/>
    </source>
</evidence>
<dbReference type="InterPro" id="IPR036388">
    <property type="entry name" value="WH-like_DNA-bd_sf"/>
</dbReference>
<dbReference type="InterPro" id="IPR027417">
    <property type="entry name" value="P-loop_NTPase"/>
</dbReference>
<evidence type="ECO:0000259" key="12">
    <source>
        <dbReference type="Pfam" id="PF23559"/>
    </source>
</evidence>
<sequence>MATAYASVVSLIQLIEEQIPIYIARRPTIFSEKQLGEIKSLKQKAYFIQAYLEGHSLGDSNEADDLKRRIVDASYAAADIIELHIVNDIKASLPTQYFKKIIKSLIQVLLHDHEKKTLLNVSQVIQKVIQDMDSIMTDIEGVRPNDLTPEMIEIEDLQPNNLTPVHSFRPHPSMIDHDTMVGFDDRLTQIMEKLTRQQPTLQIIPIIGMGGIGKTTLAQNVYSNSLIMSCFDIRGWVTVSQVYNIEQILLGLLSKLGFSEQGNREYHHLGTILHQHLLGRMYLIIVDDLWNIEAWDKLKLFLPNTKGSRIIVTTRLKEVANYVGSCNLHEINLLDEKKSWSLLCQRTFGQESCPRPELEEVGRKIAKSCQGLPLSIVVIGGLLVNSKMTLDSWNYVAVNVNKIISSEDSDCLDILLLSYKHLPIHLQPCFLYMGVFSEDHTIRVSELINLWVAEGFLKPNKLKTLEEVAEGYLNDLNERHLIMITKWGSLGTMKTCNIHDLLRDMCLREAHREKFILVNKGYKLQDSSQFITEHRIAIDGTFRHDFRPTLLVRSLICEHQYESFDDPNFKLLRVLYVLNAFSEKKFDSNLINLRFMRLSTEPSHAIYLEHRLWNLQTLVFDFFYTDKLTLQIWKMPQLRHLICKTTYIYIPDPQRGRIDDPVLENLQTLTGISNFKFTEEVVRRIPNVKKIEIYCRLNSRETRSHYYLNNIGRLHKLQSLTLLFNCDCGREFVQNCVFPHSLKKLKVLETCDLEDLIPRIGWLPHLEKLELSSVSYKEKEWNSVEGNFPRLKILKLNTIHGLSYWNVESAHFPLLEHIYFTNLCSLKEIPSDIGEIETLQSITLSRCPTSLIDSAKNILKEQLSNGNEGFRLVVDRRPIEYPPFTIED</sequence>
<evidence type="ECO:0000313" key="14">
    <source>
        <dbReference type="EMBL" id="KAK4480157.1"/>
    </source>
</evidence>
<dbReference type="Gene3D" id="3.80.10.10">
    <property type="entry name" value="Ribonuclease Inhibitor"/>
    <property type="match status" value="1"/>
</dbReference>
<protein>
    <recommendedName>
        <fullName evidence="16">NB-ARC domain-containing protein</fullName>
    </recommendedName>
</protein>
<evidence type="ECO:0000256" key="2">
    <source>
        <dbReference type="ARBA" id="ARBA00004496"/>
    </source>
</evidence>
<keyword evidence="7" id="KW-0677">Repeat</keyword>
<dbReference type="InterPro" id="IPR002182">
    <property type="entry name" value="NB-ARC"/>
</dbReference>
<feature type="domain" description="Disease resistance R13L4/SHOC-2-like LRR" evidence="13">
    <location>
        <begin position="552"/>
        <end position="821"/>
    </location>
</feature>
<dbReference type="InterPro" id="IPR032675">
    <property type="entry name" value="LRR_dom_sf"/>
</dbReference>
<dbReference type="Proteomes" id="UP001291926">
    <property type="component" value="Unassembled WGS sequence"/>
</dbReference>
<comment type="caution">
    <text evidence="14">The sequence shown here is derived from an EMBL/GenBank/DDBJ whole genome shotgun (WGS) entry which is preliminary data.</text>
</comment>
<feature type="domain" description="NB-ARC" evidence="11">
    <location>
        <begin position="184"/>
        <end position="351"/>
    </location>
</feature>
<reference evidence="14 15" key="1">
    <citation type="journal article" date="2023" name="bioRxiv">
        <title>Genome report: Whole genome sequence and annotation of Penstemon davidsonii.</title>
        <authorList>
            <person name="Ostevik K.L."/>
            <person name="Alabady M."/>
            <person name="Zhang M."/>
            <person name="Rausher M.D."/>
        </authorList>
    </citation>
    <scope>NUCLEOTIDE SEQUENCE [LARGE SCALE GENOMIC DNA]</scope>
    <source>
        <strain evidence="14">DNT005</strain>
        <tissue evidence="14">Whole leaf</tissue>
    </source>
</reference>
<keyword evidence="10" id="KW-0067">ATP-binding</keyword>
<keyword evidence="5" id="KW-0433">Leucine-rich repeat</keyword>
<dbReference type="EMBL" id="JAYDYQ010002686">
    <property type="protein sequence ID" value="KAK4480157.1"/>
    <property type="molecule type" value="Genomic_DNA"/>
</dbReference>
<evidence type="ECO:0000256" key="8">
    <source>
        <dbReference type="ARBA" id="ARBA00022741"/>
    </source>
</evidence>
<dbReference type="InterPro" id="IPR058922">
    <property type="entry name" value="WHD_DRP"/>
</dbReference>
<evidence type="ECO:0000313" key="15">
    <source>
        <dbReference type="Proteomes" id="UP001291926"/>
    </source>
</evidence>
<dbReference type="InterPro" id="IPR042197">
    <property type="entry name" value="Apaf_helical"/>
</dbReference>
<evidence type="ECO:0000256" key="7">
    <source>
        <dbReference type="ARBA" id="ARBA00022737"/>
    </source>
</evidence>
<evidence type="ECO:0000256" key="6">
    <source>
        <dbReference type="ARBA" id="ARBA00022667"/>
    </source>
</evidence>
<comment type="function">
    <text evidence="1">Confers resistance to late blight (Phytophthora infestans) races carrying the avirulence gene Avr1. Resistance proteins guard the plant against pathogens that contain an appropriate avirulence protein via an indirect interaction with this avirulence protein. That triggers a defense system including the hypersensitive response, which restricts the pathogen growth.</text>
</comment>
<gene>
    <name evidence="14" type="ORF">RD792_013216</name>
</gene>
<keyword evidence="6" id="KW-0381">Hypersensitive response</keyword>
<evidence type="ECO:0000256" key="10">
    <source>
        <dbReference type="ARBA" id="ARBA00022840"/>
    </source>
</evidence>
<dbReference type="Pfam" id="PF23598">
    <property type="entry name" value="LRR_14"/>
    <property type="match status" value="1"/>
</dbReference>
<keyword evidence="8" id="KW-0547">Nucleotide-binding</keyword>
<evidence type="ECO:0000256" key="9">
    <source>
        <dbReference type="ARBA" id="ARBA00022821"/>
    </source>
</evidence>
<dbReference type="PANTHER" id="PTHR23155:SF1152">
    <property type="entry name" value="AAA+ ATPASE DOMAIN-CONTAINING PROTEIN"/>
    <property type="match status" value="1"/>
</dbReference>
<dbReference type="Gene3D" id="1.10.8.430">
    <property type="entry name" value="Helical domain of apoptotic protease-activating factors"/>
    <property type="match status" value="1"/>
</dbReference>
<comment type="similarity">
    <text evidence="3">Belongs to the disease resistance NB-LRR family.</text>
</comment>
<evidence type="ECO:0000256" key="1">
    <source>
        <dbReference type="ARBA" id="ARBA00002074"/>
    </source>
</evidence>
<dbReference type="Gene3D" id="1.20.5.4130">
    <property type="match status" value="1"/>
</dbReference>
<dbReference type="PANTHER" id="PTHR23155">
    <property type="entry name" value="DISEASE RESISTANCE PROTEIN RP"/>
    <property type="match status" value="1"/>
</dbReference>